<dbReference type="EMBL" id="JADIKM010000003">
    <property type="protein sequence ID" value="MFK2904583.1"/>
    <property type="molecule type" value="Genomic_DNA"/>
</dbReference>
<proteinExistence type="predicted"/>
<name>A0ABW8JUJ5_9GAMM</name>
<protein>
    <submittedName>
        <fullName evidence="1">Uncharacterized protein</fullName>
    </submittedName>
</protein>
<dbReference type="RefSeq" id="WP_404633241.1">
    <property type="nucleotide sequence ID" value="NZ_JADIKM010000003.1"/>
</dbReference>
<comment type="caution">
    <text evidence="1">The sequence shown here is derived from an EMBL/GenBank/DDBJ whole genome shotgun (WGS) entry which is preliminary data.</text>
</comment>
<organism evidence="1 2">
    <name type="scientific">Dyella ginsengisoli</name>
    <dbReference type="NCBI Taxonomy" id="363848"/>
    <lineage>
        <taxon>Bacteria</taxon>
        <taxon>Pseudomonadati</taxon>
        <taxon>Pseudomonadota</taxon>
        <taxon>Gammaproteobacteria</taxon>
        <taxon>Lysobacterales</taxon>
        <taxon>Rhodanobacteraceae</taxon>
        <taxon>Dyella</taxon>
    </lineage>
</organism>
<dbReference type="InterPro" id="IPR012334">
    <property type="entry name" value="Pectin_lyas_fold"/>
</dbReference>
<sequence length="486" mass="48899">MTDVSLSALRASNPAAALDGSEILELTQGGSSAAAIISDIANFMRGFGSLPVVYLEDHGCDPTGVVDSTTGFQAAIAACATSGGVIMSKQVDATFLIGGALQDPTGANAQLTLPVKNYGADAPITVSILGYRPPPAVVSVTGTEPIPTGGLVIKSTLAAGTGAVLGGANGSNFTNVNLVLRNAIIRTIANPTITGIDASKVACIDFDGVLVDTGSFDVGALAQPTTATSYGIKFPAINNGAHTTVGVVDVVGFYTGALLGEHLTANQINCWGCVRTAESPAGYHAMLIDRLQSLHCQHGIVATGGASYLQVTQFNAEHAASGWQVPVDDILDSSNYLHGNVKWHAVLAGSGVSSSFTKTGASSLNVSQLDALASSGGSGSVLPVNAQTGTAYTLALTDAPSPVYQGIVTMNNAAANTLTVPPNSSVAFPVGTQIQVAQLGAGQTAIAAGVGVTVNNPSSLTARAQYSTLVLTQVAANAWVLGGDMT</sequence>
<keyword evidence="2" id="KW-1185">Reference proteome</keyword>
<dbReference type="Proteomes" id="UP001620460">
    <property type="component" value="Unassembled WGS sequence"/>
</dbReference>
<accession>A0ABW8JUJ5</accession>
<gene>
    <name evidence="1" type="ORF">ISP17_11455</name>
</gene>
<reference evidence="1 2" key="1">
    <citation type="submission" date="2020-10" db="EMBL/GenBank/DDBJ databases">
        <title>Phylogeny of dyella-like bacteria.</title>
        <authorList>
            <person name="Fu J."/>
        </authorList>
    </citation>
    <scope>NUCLEOTIDE SEQUENCE [LARGE SCALE GENOMIC DNA]</scope>
    <source>
        <strain evidence="1 2">Gsoil3046</strain>
    </source>
</reference>
<dbReference type="Gene3D" id="2.160.20.10">
    <property type="entry name" value="Single-stranded right-handed beta-helix, Pectin lyase-like"/>
    <property type="match status" value="1"/>
</dbReference>
<evidence type="ECO:0000313" key="2">
    <source>
        <dbReference type="Proteomes" id="UP001620460"/>
    </source>
</evidence>
<evidence type="ECO:0000313" key="1">
    <source>
        <dbReference type="EMBL" id="MFK2904583.1"/>
    </source>
</evidence>